<evidence type="ECO:0000256" key="1">
    <source>
        <dbReference type="ARBA" id="ARBA00001970"/>
    </source>
</evidence>
<dbReference type="GO" id="GO:0046872">
    <property type="term" value="F:metal ion binding"/>
    <property type="evidence" value="ECO:0007669"/>
    <property type="project" value="UniProtKB-KW"/>
</dbReference>
<keyword evidence="4" id="KW-0479">Metal-binding</keyword>
<keyword evidence="5" id="KW-0560">Oxidoreductase</keyword>
<accession>A0A6G1H7B0</accession>
<dbReference type="GO" id="GO:0004601">
    <property type="term" value="F:peroxidase activity"/>
    <property type="evidence" value="ECO:0007669"/>
    <property type="project" value="UniProtKB-KW"/>
</dbReference>
<proteinExistence type="inferred from homology"/>
<gene>
    <name evidence="10" type="ORF">K402DRAFT_391587</name>
</gene>
<protein>
    <submittedName>
        <fullName evidence="10">Cloroperoxidase</fullName>
    </submittedName>
</protein>
<evidence type="ECO:0000256" key="8">
    <source>
        <dbReference type="SAM" id="SignalP"/>
    </source>
</evidence>
<comment type="similarity">
    <text evidence="7">Belongs to the chloroperoxidase family.</text>
</comment>
<evidence type="ECO:0000256" key="2">
    <source>
        <dbReference type="ARBA" id="ARBA00022559"/>
    </source>
</evidence>
<evidence type="ECO:0000256" key="4">
    <source>
        <dbReference type="ARBA" id="ARBA00022723"/>
    </source>
</evidence>
<keyword evidence="8" id="KW-0732">Signal</keyword>
<dbReference type="SUPFAM" id="SSF47571">
    <property type="entry name" value="Cloroperoxidase"/>
    <property type="match status" value="1"/>
</dbReference>
<evidence type="ECO:0000256" key="6">
    <source>
        <dbReference type="ARBA" id="ARBA00023004"/>
    </source>
</evidence>
<keyword evidence="2 10" id="KW-0575">Peroxidase</keyword>
<dbReference type="Gene3D" id="1.10.489.10">
    <property type="entry name" value="Chloroperoxidase-like"/>
    <property type="match status" value="1"/>
</dbReference>
<keyword evidence="11" id="KW-1185">Reference proteome</keyword>
<name>A0A6G1H7B0_9PEZI</name>
<dbReference type="Proteomes" id="UP000800041">
    <property type="component" value="Unassembled WGS sequence"/>
</dbReference>
<dbReference type="PANTHER" id="PTHR33577:SF1">
    <property type="entry name" value="HEME HALOPEROXIDASE FAMILY PROFILE DOMAIN-CONTAINING PROTEIN"/>
    <property type="match status" value="1"/>
</dbReference>
<sequence length="421" mass="44988">MQLLHLLPLAASVIAFPHLSEEYAEFVKRQIPTLPLSQNEHNSGPIDSLVFDATEQFVDVRPGTTHEYRDPGPNDKRGPCPGLNAAANHGFLPRSGITTLEQTVTGLGAAYGFGPEFAAALSAFAIVFTGDPTRGTWSIGQGYSPGLLGGLLSNPSGISFSHNNYESDASPTRADAYLNNGDAASLILSKFESLYNKAVDGEFTIDILRTHNKEVHDFSVQNNPYFFSAPFAGLVPPIAHHFVINLMSNHSAENKNGFLTQDVLKQFFAISGPDGAHVYNKGKERIPENWYRRPSSNPYGAAAAGADVAILILRYPDVIRVGGNTGTVNSFVGVNPGDLTGGVFDATTLAQGNNAICFALQASQQAVPSVLKGIVSDITGAVNFLAGKLNPVTSSLGCPQLPTYDTSLFNQFPGYKYKPKP</sequence>
<evidence type="ECO:0000259" key="9">
    <source>
        <dbReference type="PROSITE" id="PS51405"/>
    </source>
</evidence>
<dbReference type="EMBL" id="ML977147">
    <property type="protein sequence ID" value="KAF1988889.1"/>
    <property type="molecule type" value="Genomic_DNA"/>
</dbReference>
<dbReference type="PROSITE" id="PS51405">
    <property type="entry name" value="HEME_HALOPEROXIDASE"/>
    <property type="match status" value="1"/>
</dbReference>
<keyword evidence="3" id="KW-0349">Heme</keyword>
<reference evidence="10" key="1">
    <citation type="journal article" date="2020" name="Stud. Mycol.">
        <title>101 Dothideomycetes genomes: a test case for predicting lifestyles and emergence of pathogens.</title>
        <authorList>
            <person name="Haridas S."/>
            <person name="Albert R."/>
            <person name="Binder M."/>
            <person name="Bloem J."/>
            <person name="Labutti K."/>
            <person name="Salamov A."/>
            <person name="Andreopoulos B."/>
            <person name="Baker S."/>
            <person name="Barry K."/>
            <person name="Bills G."/>
            <person name="Bluhm B."/>
            <person name="Cannon C."/>
            <person name="Castanera R."/>
            <person name="Culley D."/>
            <person name="Daum C."/>
            <person name="Ezra D."/>
            <person name="Gonzalez J."/>
            <person name="Henrissat B."/>
            <person name="Kuo A."/>
            <person name="Liang C."/>
            <person name="Lipzen A."/>
            <person name="Lutzoni F."/>
            <person name="Magnuson J."/>
            <person name="Mondo S."/>
            <person name="Nolan M."/>
            <person name="Ohm R."/>
            <person name="Pangilinan J."/>
            <person name="Park H.-J."/>
            <person name="Ramirez L."/>
            <person name="Alfaro M."/>
            <person name="Sun H."/>
            <person name="Tritt A."/>
            <person name="Yoshinaga Y."/>
            <person name="Zwiers L.-H."/>
            <person name="Turgeon B."/>
            <person name="Goodwin S."/>
            <person name="Spatafora J."/>
            <person name="Crous P."/>
            <person name="Grigoriev I."/>
        </authorList>
    </citation>
    <scope>NUCLEOTIDE SEQUENCE</scope>
    <source>
        <strain evidence="10">CBS 113979</strain>
    </source>
</reference>
<evidence type="ECO:0000256" key="5">
    <source>
        <dbReference type="ARBA" id="ARBA00023002"/>
    </source>
</evidence>
<feature type="signal peptide" evidence="8">
    <location>
        <begin position="1"/>
        <end position="15"/>
    </location>
</feature>
<keyword evidence="6" id="KW-0408">Iron</keyword>
<evidence type="ECO:0000313" key="11">
    <source>
        <dbReference type="Proteomes" id="UP000800041"/>
    </source>
</evidence>
<comment type="cofactor">
    <cofactor evidence="1">
        <name>heme b</name>
        <dbReference type="ChEBI" id="CHEBI:60344"/>
    </cofactor>
</comment>
<dbReference type="OrthoDB" id="407298at2759"/>
<dbReference type="InterPro" id="IPR036851">
    <property type="entry name" value="Chloroperoxidase-like_sf"/>
</dbReference>
<feature type="chain" id="PRO_5026029144" evidence="8">
    <location>
        <begin position="16"/>
        <end position="421"/>
    </location>
</feature>
<dbReference type="Pfam" id="PF01328">
    <property type="entry name" value="Peroxidase_2"/>
    <property type="match status" value="1"/>
</dbReference>
<dbReference type="PANTHER" id="PTHR33577">
    <property type="entry name" value="STERIGMATOCYSTIN BIOSYNTHESIS PEROXIDASE STCC-RELATED"/>
    <property type="match status" value="1"/>
</dbReference>
<organism evidence="10 11">
    <name type="scientific">Aulographum hederae CBS 113979</name>
    <dbReference type="NCBI Taxonomy" id="1176131"/>
    <lineage>
        <taxon>Eukaryota</taxon>
        <taxon>Fungi</taxon>
        <taxon>Dikarya</taxon>
        <taxon>Ascomycota</taxon>
        <taxon>Pezizomycotina</taxon>
        <taxon>Dothideomycetes</taxon>
        <taxon>Pleosporomycetidae</taxon>
        <taxon>Aulographales</taxon>
        <taxon>Aulographaceae</taxon>
    </lineage>
</organism>
<evidence type="ECO:0000256" key="3">
    <source>
        <dbReference type="ARBA" id="ARBA00022617"/>
    </source>
</evidence>
<feature type="domain" description="Heme haloperoxidase family profile" evidence="9">
    <location>
        <begin position="64"/>
        <end position="310"/>
    </location>
</feature>
<dbReference type="AlphaFoldDB" id="A0A6G1H7B0"/>
<dbReference type="InterPro" id="IPR000028">
    <property type="entry name" value="Chloroperoxidase"/>
</dbReference>
<evidence type="ECO:0000256" key="7">
    <source>
        <dbReference type="ARBA" id="ARBA00025795"/>
    </source>
</evidence>
<evidence type="ECO:0000313" key="10">
    <source>
        <dbReference type="EMBL" id="KAF1988889.1"/>
    </source>
</evidence>